<dbReference type="CDD" id="cd00757">
    <property type="entry name" value="ThiF_MoeB_HesA_family"/>
    <property type="match status" value="1"/>
</dbReference>
<evidence type="ECO:0000313" key="3">
    <source>
        <dbReference type="Proteomes" id="UP001062776"/>
    </source>
</evidence>
<dbReference type="SUPFAM" id="SSF69572">
    <property type="entry name" value="Activating enzymes of the ubiquitin-like proteins"/>
    <property type="match status" value="1"/>
</dbReference>
<dbReference type="NCBIfam" id="NF004281">
    <property type="entry name" value="PRK05690.1"/>
    <property type="match status" value="1"/>
</dbReference>
<dbReference type="RefSeq" id="WP_264813992.1">
    <property type="nucleotide sequence ID" value="NZ_BAPV01000002.1"/>
</dbReference>
<dbReference type="Proteomes" id="UP001062776">
    <property type="component" value="Unassembled WGS sequence"/>
</dbReference>
<dbReference type="Gene3D" id="3.40.50.720">
    <property type="entry name" value="NAD(P)-binding Rossmann-like Domain"/>
    <property type="match status" value="1"/>
</dbReference>
<dbReference type="PANTHER" id="PTHR10953:SF102">
    <property type="entry name" value="ADENYLYLTRANSFERASE AND SULFURTRANSFERASE MOCS3"/>
    <property type="match status" value="1"/>
</dbReference>
<evidence type="ECO:0000313" key="2">
    <source>
        <dbReference type="EMBL" id="GBQ83170.1"/>
    </source>
</evidence>
<dbReference type="InterPro" id="IPR035985">
    <property type="entry name" value="Ubiquitin-activating_enz"/>
</dbReference>
<dbReference type="InterPro" id="IPR000594">
    <property type="entry name" value="ThiF_NAD_FAD-bd"/>
</dbReference>
<reference evidence="2" key="1">
    <citation type="submission" date="2013-04" db="EMBL/GenBank/DDBJ databases">
        <title>The genome sequencing project of 58 acetic acid bacteria.</title>
        <authorList>
            <person name="Okamoto-Kainuma A."/>
            <person name="Ishikawa M."/>
            <person name="Umino S."/>
            <person name="Koizumi Y."/>
            <person name="Shiwa Y."/>
            <person name="Yoshikawa H."/>
            <person name="Matsutani M."/>
            <person name="Matsushita K."/>
        </authorList>
    </citation>
    <scope>NUCLEOTIDE SEQUENCE</scope>
    <source>
        <strain evidence="2">NRIC 0535</strain>
    </source>
</reference>
<sequence length="262" mass="27964">MSNELPDLSFSDEAVLRYSRHILLPEVGAIGQGRLRDSSILVIGAGGLGSPLALYLAAAGVGRIGIVDHDIIELSNLQRQIIFETQDVGQNKVDRAASRLTNLNPEIEIVTYPVRADRSTLPGLIGAYDLVCDGCDNFQTRYAVADQCWAAGKTLISGAVQRFEGTLSTFAPRKGGPCYRCLYPDADAQDAPSCGEAGIFGSVTGVIGSLMATEALKELLSLGTSMRGHVLLWNALDASFRRFDLPQDPECPCCGSGRQPCA</sequence>
<dbReference type="Pfam" id="PF00899">
    <property type="entry name" value="ThiF"/>
    <property type="match status" value="1"/>
</dbReference>
<feature type="domain" description="THIF-type NAD/FAD binding fold" evidence="1">
    <location>
        <begin position="18"/>
        <end position="253"/>
    </location>
</feature>
<proteinExistence type="predicted"/>
<dbReference type="PANTHER" id="PTHR10953">
    <property type="entry name" value="UBIQUITIN-ACTIVATING ENZYME E1"/>
    <property type="match status" value="1"/>
</dbReference>
<protein>
    <submittedName>
        <fullName evidence="2">Molybdopterin biosynthesis protein MoeB</fullName>
    </submittedName>
</protein>
<organism evidence="2 3">
    <name type="scientific">Asaia krungthepensis NRIC 0535</name>
    <dbReference type="NCBI Taxonomy" id="1307925"/>
    <lineage>
        <taxon>Bacteria</taxon>
        <taxon>Pseudomonadati</taxon>
        <taxon>Pseudomonadota</taxon>
        <taxon>Alphaproteobacteria</taxon>
        <taxon>Acetobacterales</taxon>
        <taxon>Acetobacteraceae</taxon>
        <taxon>Asaia</taxon>
    </lineage>
</organism>
<keyword evidence="3" id="KW-1185">Reference proteome</keyword>
<dbReference type="EMBL" id="BAPV01000002">
    <property type="protein sequence ID" value="GBQ83170.1"/>
    <property type="molecule type" value="Genomic_DNA"/>
</dbReference>
<comment type="caution">
    <text evidence="2">The sequence shown here is derived from an EMBL/GenBank/DDBJ whole genome shotgun (WGS) entry which is preliminary data.</text>
</comment>
<evidence type="ECO:0000259" key="1">
    <source>
        <dbReference type="Pfam" id="PF00899"/>
    </source>
</evidence>
<dbReference type="InterPro" id="IPR045886">
    <property type="entry name" value="ThiF/MoeB/HesA"/>
</dbReference>
<accession>A0ABQ0PWA4</accession>
<gene>
    <name evidence="2" type="ORF">AA0535_0178</name>
</gene>
<name>A0ABQ0PWA4_9PROT</name>